<evidence type="ECO:0000256" key="4">
    <source>
        <dbReference type="ARBA" id="ARBA00022989"/>
    </source>
</evidence>
<name>A0A193KU68_SCHMD</name>
<keyword evidence="4 10" id="KW-1133">Transmembrane helix</keyword>
<gene>
    <name evidence="12" type="primary">gcr022</name>
</gene>
<dbReference type="PRINTS" id="PR00237">
    <property type="entry name" value="GPCRRHODOPSN"/>
</dbReference>
<evidence type="ECO:0000256" key="6">
    <source>
        <dbReference type="ARBA" id="ARBA00023136"/>
    </source>
</evidence>
<dbReference type="InterPro" id="IPR000995">
    <property type="entry name" value="Musac_Ach_rcpt"/>
</dbReference>
<dbReference type="Pfam" id="PF00001">
    <property type="entry name" value="7tm_1"/>
    <property type="match status" value="1"/>
</dbReference>
<feature type="transmembrane region" description="Helical" evidence="10">
    <location>
        <begin position="58"/>
        <end position="82"/>
    </location>
</feature>
<reference evidence="12" key="1">
    <citation type="journal article" date="2016" name="PLoS Biol.">
        <title>GPCRs Direct Germline Development and Somatic Gonad Function in Planarians.</title>
        <authorList>
            <person name="Saberi A."/>
            <person name="Jamal A."/>
            <person name="Beets I."/>
            <person name="Schoofs L."/>
            <person name="Newmark P.A."/>
        </authorList>
    </citation>
    <scope>NUCLEOTIDE SEQUENCE</scope>
</reference>
<dbReference type="PROSITE" id="PS50262">
    <property type="entry name" value="G_PROTEIN_RECEP_F1_2"/>
    <property type="match status" value="1"/>
</dbReference>
<evidence type="ECO:0000313" key="12">
    <source>
        <dbReference type="EMBL" id="ANO39003.1"/>
    </source>
</evidence>
<evidence type="ECO:0000259" key="11">
    <source>
        <dbReference type="PROSITE" id="PS50262"/>
    </source>
</evidence>
<keyword evidence="7 9" id="KW-0675">Receptor</keyword>
<dbReference type="PANTHER" id="PTHR24247:SF191">
    <property type="entry name" value="MUSCARINIC ACETYLCHOLINE RECEPTOR, B-TYPE, ISOFORM A"/>
    <property type="match status" value="1"/>
</dbReference>
<evidence type="ECO:0000256" key="3">
    <source>
        <dbReference type="ARBA" id="ARBA00022692"/>
    </source>
</evidence>
<accession>A0A193KU68</accession>
<organism evidence="12">
    <name type="scientific">Schmidtea mediterranea</name>
    <name type="common">Freshwater planarian flatworm</name>
    <dbReference type="NCBI Taxonomy" id="79327"/>
    <lineage>
        <taxon>Eukaryota</taxon>
        <taxon>Metazoa</taxon>
        <taxon>Spiralia</taxon>
        <taxon>Lophotrochozoa</taxon>
        <taxon>Platyhelminthes</taxon>
        <taxon>Rhabditophora</taxon>
        <taxon>Seriata</taxon>
        <taxon>Tricladida</taxon>
        <taxon>Continenticola</taxon>
        <taxon>Geoplanoidea</taxon>
        <taxon>Dugesiidae</taxon>
        <taxon>Schmidtea</taxon>
    </lineage>
</organism>
<comment type="similarity">
    <text evidence="9">Belongs to the G-protein coupled receptor 1 family.</text>
</comment>
<proteinExistence type="evidence at transcript level"/>
<feature type="transmembrane region" description="Helical" evidence="10">
    <location>
        <begin position="180"/>
        <end position="204"/>
    </location>
</feature>
<feature type="transmembrane region" description="Helical" evidence="10">
    <location>
        <begin position="94"/>
        <end position="115"/>
    </location>
</feature>
<comment type="subcellular location">
    <subcellularLocation>
        <location evidence="1">Cell membrane</location>
        <topology evidence="1">Multi-pass membrane protein</topology>
    </subcellularLocation>
</comment>
<evidence type="ECO:0000256" key="9">
    <source>
        <dbReference type="RuleBase" id="RU000688"/>
    </source>
</evidence>
<evidence type="ECO:0000256" key="5">
    <source>
        <dbReference type="ARBA" id="ARBA00023040"/>
    </source>
</evidence>
<dbReference type="GO" id="GO:0005886">
    <property type="term" value="C:plasma membrane"/>
    <property type="evidence" value="ECO:0007669"/>
    <property type="project" value="UniProtKB-SubCell"/>
</dbReference>
<evidence type="ECO:0000256" key="2">
    <source>
        <dbReference type="ARBA" id="ARBA00022475"/>
    </source>
</evidence>
<dbReference type="GO" id="GO:0016907">
    <property type="term" value="F:G protein-coupled acetylcholine receptor activity"/>
    <property type="evidence" value="ECO:0007669"/>
    <property type="project" value="InterPro"/>
</dbReference>
<feature type="transmembrane region" description="Helical" evidence="10">
    <location>
        <begin position="135"/>
        <end position="160"/>
    </location>
</feature>
<evidence type="ECO:0000256" key="1">
    <source>
        <dbReference type="ARBA" id="ARBA00004651"/>
    </source>
</evidence>
<dbReference type="PRINTS" id="PR00243">
    <property type="entry name" value="MUSCARINICR"/>
</dbReference>
<dbReference type="PROSITE" id="PS00237">
    <property type="entry name" value="G_PROTEIN_RECEP_F1_1"/>
    <property type="match status" value="1"/>
</dbReference>
<dbReference type="GO" id="GO:0045202">
    <property type="term" value="C:synapse"/>
    <property type="evidence" value="ECO:0007669"/>
    <property type="project" value="TreeGrafter"/>
</dbReference>
<protein>
    <submittedName>
        <fullName evidence="12">GCR022</fullName>
    </submittedName>
</protein>
<dbReference type="GO" id="GO:0030425">
    <property type="term" value="C:dendrite"/>
    <property type="evidence" value="ECO:0007669"/>
    <property type="project" value="TreeGrafter"/>
</dbReference>
<dbReference type="PANTHER" id="PTHR24247">
    <property type="entry name" value="5-HYDROXYTRYPTAMINE RECEPTOR"/>
    <property type="match status" value="1"/>
</dbReference>
<dbReference type="InterPro" id="IPR000276">
    <property type="entry name" value="GPCR_Rhodpsn"/>
</dbReference>
<dbReference type="SUPFAM" id="SSF81321">
    <property type="entry name" value="Family A G protein-coupled receptor-like"/>
    <property type="match status" value="1"/>
</dbReference>
<dbReference type="EMBL" id="KX018842">
    <property type="protein sequence ID" value="ANO39003.1"/>
    <property type="molecule type" value="mRNA"/>
</dbReference>
<keyword evidence="2" id="KW-1003">Cell membrane</keyword>
<keyword evidence="3 9" id="KW-0812">Transmembrane</keyword>
<evidence type="ECO:0000256" key="7">
    <source>
        <dbReference type="ARBA" id="ARBA00023170"/>
    </source>
</evidence>
<dbReference type="GO" id="GO:0007197">
    <property type="term" value="P:adenylate cyclase-inhibiting G protein-coupled acetylcholine receptor signaling pathway"/>
    <property type="evidence" value="ECO:0007669"/>
    <property type="project" value="TreeGrafter"/>
</dbReference>
<evidence type="ECO:0000256" key="8">
    <source>
        <dbReference type="ARBA" id="ARBA00023224"/>
    </source>
</evidence>
<dbReference type="GO" id="GO:0004993">
    <property type="term" value="F:G protein-coupled serotonin receptor activity"/>
    <property type="evidence" value="ECO:0007669"/>
    <property type="project" value="TreeGrafter"/>
</dbReference>
<feature type="transmembrane region" description="Helical" evidence="10">
    <location>
        <begin position="463"/>
        <end position="484"/>
    </location>
</feature>
<dbReference type="OrthoDB" id="10071887at2759"/>
<sequence>MNQTLNLGLVDSPMSLFETSIILFFSIILSIVTIGGNLLVLCSFYLEPGLRVSSNYFIASLAVTDLLIGLFSMNLYTVYIVLKSWPLSQLMCDLWLSMDYTACLTSQYTVFLITVDRFCSIKMPMRYNKWRSDRVIFFMIFLTWSIPSIVFYSIIMSWPYVVGRQRATNECYAEFSIKPVFITILTVCYFWLTLIVMIGLYIGIYQVALTLQRRSDARKAKVNKYFLLSLTNRQTNHLIKNAKEIGSDSNKDDEIDTSSYKTNDYDSESLRHSHSSCFILYSGQLPNIESPLLCEDNPKHSRSDSPVYQCNKFLSRTISFQTQINYRSDEIHHHCHCNIHHNNSTLFCFHHKNCTEIPGYQFIDVENLKSSFNMNLTDLENSGKTLKLCSSPIWKQQHPVESNCAKDTKYLPNESDDKATSFTLKSPLQKVAKKFYGALQKTKGVQSTITQNRNRAKKALKTISFILGAFIICWTPFHVVILIKAACDDHSLNRSCMNEHIYRLAYWLCYINSPINPFCYALANTQIKEAFFRILSCKKNQR</sequence>
<dbReference type="Gene3D" id="1.20.1070.10">
    <property type="entry name" value="Rhodopsin 7-helix transmembrane proteins"/>
    <property type="match status" value="2"/>
</dbReference>
<feature type="domain" description="G-protein coupled receptors family 1 profile" evidence="11">
    <location>
        <begin position="36"/>
        <end position="520"/>
    </location>
</feature>
<dbReference type="InterPro" id="IPR017452">
    <property type="entry name" value="GPCR_Rhodpsn_7TM"/>
</dbReference>
<keyword evidence="8 9" id="KW-0807">Transducer</keyword>
<feature type="transmembrane region" description="Helical" evidence="10">
    <location>
        <begin position="20"/>
        <end position="46"/>
    </location>
</feature>
<dbReference type="AlphaFoldDB" id="A0A193KU68"/>
<keyword evidence="5 9" id="KW-0297">G-protein coupled receptor</keyword>
<dbReference type="GO" id="GO:0007187">
    <property type="term" value="P:G protein-coupled receptor signaling pathway, coupled to cyclic nucleotide second messenger"/>
    <property type="evidence" value="ECO:0007669"/>
    <property type="project" value="TreeGrafter"/>
</dbReference>
<keyword evidence="6 10" id="KW-0472">Membrane</keyword>
<feature type="transmembrane region" description="Helical" evidence="10">
    <location>
        <begin position="504"/>
        <end position="523"/>
    </location>
</feature>
<evidence type="ECO:0000256" key="10">
    <source>
        <dbReference type="SAM" id="Phobius"/>
    </source>
</evidence>